<gene>
    <name evidence="1" type="ORF">H4F99_06400</name>
</gene>
<dbReference type="EMBL" id="JACHTE010000004">
    <property type="protein sequence ID" value="MBB1088118.1"/>
    <property type="molecule type" value="Genomic_DNA"/>
</dbReference>
<organism evidence="1 2">
    <name type="scientific">Marilutibacter penaei</name>
    <dbReference type="NCBI Taxonomy" id="2759900"/>
    <lineage>
        <taxon>Bacteria</taxon>
        <taxon>Pseudomonadati</taxon>
        <taxon>Pseudomonadota</taxon>
        <taxon>Gammaproteobacteria</taxon>
        <taxon>Lysobacterales</taxon>
        <taxon>Lysobacteraceae</taxon>
        <taxon>Marilutibacter</taxon>
    </lineage>
</organism>
<keyword evidence="2" id="KW-1185">Reference proteome</keyword>
<dbReference type="InterPro" id="IPR051675">
    <property type="entry name" value="Endo/Exo/Phosphatase_dom_1"/>
</dbReference>
<dbReference type="Proteomes" id="UP000552587">
    <property type="component" value="Unassembled WGS sequence"/>
</dbReference>
<name>A0A7W3U368_9GAMM</name>
<sequence length="115" mass="12042">MRYKQILRAVGLALLVAFSVLTGAGVAGERVDINTADAQTLDRVLTNVGPAKAAAIIAYRDAHGPFRSAEELVLVRGIGLKTVEKNRDRIDVGSSAARRPAGSGGVLPRIVPVTP</sequence>
<dbReference type="Gene3D" id="1.10.150.280">
    <property type="entry name" value="AF1531-like domain"/>
    <property type="match status" value="1"/>
</dbReference>
<dbReference type="PANTHER" id="PTHR21180:SF32">
    <property type="entry name" value="ENDONUCLEASE_EXONUCLEASE_PHOSPHATASE FAMILY DOMAIN-CONTAINING PROTEIN 1"/>
    <property type="match status" value="1"/>
</dbReference>
<comment type="caution">
    <text evidence="1">The sequence shown here is derived from an EMBL/GenBank/DDBJ whole genome shotgun (WGS) entry which is preliminary data.</text>
</comment>
<dbReference type="GO" id="GO:0015627">
    <property type="term" value="C:type II protein secretion system complex"/>
    <property type="evidence" value="ECO:0007669"/>
    <property type="project" value="TreeGrafter"/>
</dbReference>
<dbReference type="InterPro" id="IPR004509">
    <property type="entry name" value="Competence_ComEA_HhH"/>
</dbReference>
<reference evidence="1 2" key="1">
    <citation type="submission" date="2020-07" db="EMBL/GenBank/DDBJ databases">
        <authorList>
            <person name="Xu S."/>
            <person name="Li A."/>
        </authorList>
    </citation>
    <scope>NUCLEOTIDE SEQUENCE [LARGE SCALE GENOMIC DNA]</scope>
    <source>
        <strain evidence="1 2">SG-8</strain>
    </source>
</reference>
<dbReference type="AlphaFoldDB" id="A0A7W3U368"/>
<accession>A0A7W3U368</accession>
<proteinExistence type="predicted"/>
<dbReference type="GO" id="GO:0015628">
    <property type="term" value="P:protein secretion by the type II secretion system"/>
    <property type="evidence" value="ECO:0007669"/>
    <property type="project" value="TreeGrafter"/>
</dbReference>
<evidence type="ECO:0000313" key="1">
    <source>
        <dbReference type="EMBL" id="MBB1088118.1"/>
    </source>
</evidence>
<dbReference type="SUPFAM" id="SSF47781">
    <property type="entry name" value="RuvA domain 2-like"/>
    <property type="match status" value="1"/>
</dbReference>
<evidence type="ECO:0000313" key="2">
    <source>
        <dbReference type="Proteomes" id="UP000552587"/>
    </source>
</evidence>
<keyword evidence="1" id="KW-0238">DNA-binding</keyword>
<dbReference type="Pfam" id="PF12836">
    <property type="entry name" value="HHH_3"/>
    <property type="match status" value="1"/>
</dbReference>
<dbReference type="GO" id="GO:0003677">
    <property type="term" value="F:DNA binding"/>
    <property type="evidence" value="ECO:0007669"/>
    <property type="project" value="UniProtKB-KW"/>
</dbReference>
<dbReference type="InterPro" id="IPR010994">
    <property type="entry name" value="RuvA_2-like"/>
</dbReference>
<dbReference type="PANTHER" id="PTHR21180">
    <property type="entry name" value="ENDONUCLEASE/EXONUCLEASE/PHOSPHATASE FAMILY DOMAIN-CONTAINING PROTEIN 1"/>
    <property type="match status" value="1"/>
</dbReference>
<protein>
    <submittedName>
        <fullName evidence="1">ComEA family DNA-binding protein</fullName>
    </submittedName>
</protein>
<dbReference type="RefSeq" id="WP_182668901.1">
    <property type="nucleotide sequence ID" value="NZ_JACHTE010000004.1"/>
</dbReference>
<dbReference type="NCBIfam" id="TIGR00426">
    <property type="entry name" value="competence protein ComEA helix-hairpin-helix repeat region"/>
    <property type="match status" value="1"/>
</dbReference>